<feature type="compositionally biased region" description="Pro residues" evidence="1">
    <location>
        <begin position="48"/>
        <end position="57"/>
    </location>
</feature>
<dbReference type="Proteomes" id="UP000887116">
    <property type="component" value="Unassembled WGS sequence"/>
</dbReference>
<dbReference type="EMBL" id="BMAO01013102">
    <property type="protein sequence ID" value="GFQ86306.1"/>
    <property type="molecule type" value="Genomic_DNA"/>
</dbReference>
<organism evidence="2 3">
    <name type="scientific">Trichonephila clavata</name>
    <name type="common">Joro spider</name>
    <name type="synonym">Nephila clavata</name>
    <dbReference type="NCBI Taxonomy" id="2740835"/>
    <lineage>
        <taxon>Eukaryota</taxon>
        <taxon>Metazoa</taxon>
        <taxon>Ecdysozoa</taxon>
        <taxon>Arthropoda</taxon>
        <taxon>Chelicerata</taxon>
        <taxon>Arachnida</taxon>
        <taxon>Araneae</taxon>
        <taxon>Araneomorphae</taxon>
        <taxon>Entelegynae</taxon>
        <taxon>Araneoidea</taxon>
        <taxon>Nephilidae</taxon>
        <taxon>Trichonephila</taxon>
    </lineage>
</organism>
<proteinExistence type="predicted"/>
<gene>
    <name evidence="2" type="ORF">TNCT_6341</name>
</gene>
<keyword evidence="3" id="KW-1185">Reference proteome</keyword>
<dbReference type="AlphaFoldDB" id="A0A8X6FQF0"/>
<feature type="region of interest" description="Disordered" evidence="1">
    <location>
        <begin position="46"/>
        <end position="69"/>
    </location>
</feature>
<comment type="caution">
    <text evidence="2">The sequence shown here is derived from an EMBL/GenBank/DDBJ whole genome shotgun (WGS) entry which is preliminary data.</text>
</comment>
<reference evidence="2" key="1">
    <citation type="submission" date="2020-07" db="EMBL/GenBank/DDBJ databases">
        <title>Multicomponent nature underlies the extraordinary mechanical properties of spider dragline silk.</title>
        <authorList>
            <person name="Kono N."/>
            <person name="Nakamura H."/>
            <person name="Mori M."/>
            <person name="Yoshida Y."/>
            <person name="Ohtoshi R."/>
            <person name="Malay A.D."/>
            <person name="Moran D.A.P."/>
            <person name="Tomita M."/>
            <person name="Numata K."/>
            <person name="Arakawa K."/>
        </authorList>
    </citation>
    <scope>NUCLEOTIDE SEQUENCE</scope>
</reference>
<accession>A0A8X6FQF0</accession>
<protein>
    <submittedName>
        <fullName evidence="2">Uncharacterized protein</fullName>
    </submittedName>
</protein>
<evidence type="ECO:0000256" key="1">
    <source>
        <dbReference type="SAM" id="MobiDB-lite"/>
    </source>
</evidence>
<sequence length="119" mass="13074">MRGTPACGINPWKALRLVPLSEEYAQNSRIKTPGFRGPLFFPLSTILPPSPSPPTPPSFGGSEDPLRENNPFSYSSCKSFPIPRHHFSPLILSSLSVSRKFLSVYSSCIVSSSFVLKFS</sequence>
<evidence type="ECO:0000313" key="2">
    <source>
        <dbReference type="EMBL" id="GFQ86306.1"/>
    </source>
</evidence>
<evidence type="ECO:0000313" key="3">
    <source>
        <dbReference type="Proteomes" id="UP000887116"/>
    </source>
</evidence>
<name>A0A8X6FQF0_TRICU</name>